<keyword evidence="4" id="KW-1185">Reference proteome</keyword>
<comment type="caution">
    <text evidence="3">The sequence shown here is derived from an EMBL/GenBank/DDBJ whole genome shotgun (WGS) entry which is preliminary data.</text>
</comment>
<evidence type="ECO:0000313" key="4">
    <source>
        <dbReference type="Proteomes" id="UP001612915"/>
    </source>
</evidence>
<sequence length="521" mass="54588">MVCAVSTALLTAVGGVGSAQASSHREAPLTSGDPRIDNTDVYAFVAPDATDSVTLIANWIPFEEPNGGPNFYPFQDGAWYDIRIDNNGDAKPDIIYRWVFKSVDKRGTSTFLANNGPVTSLDDENLLYKQTWTLTKITTGTKVTYKEIGHGTAAPSFAGEKSIPSYADLRDEAVTSITGGGKTYAGQADDPFFLDLRVFDLLYGGDLSETGTDTLKGYNVNTIALQVPKSEVSLKGDATKNPVIGIWSTTSKRPMNLATGKVVPKTSNVQVSRLGNPLVNEVVMPAGLKNAFNSVKPVADAGIAPVVKAVTNPELPGLLKAIYNIDAPPTPRNDLVEIYLTGIAKKAPTLDGSTAPIQADLNSQVLNGDVKASSFRPAEELRLNTSIAPAGSPNRLGVIGGDFQGFPNGRRLTDDVIDISLQAVEGAAASGHLVSALAEGDGVDANDNPFDSSFPYVALPNTTAVNSAASVLPLGAPNGRGGDGPAAWRAPVADGLLATTMALALVGGLTLVRRRRRGVLA</sequence>
<dbReference type="EMBL" id="JBITLV010000005">
    <property type="protein sequence ID" value="MFI7588406.1"/>
    <property type="molecule type" value="Genomic_DNA"/>
</dbReference>
<name>A0ABW8APY2_9ACTN</name>
<evidence type="ECO:0000256" key="2">
    <source>
        <dbReference type="SAM" id="SignalP"/>
    </source>
</evidence>
<feature type="transmembrane region" description="Helical" evidence="1">
    <location>
        <begin position="495"/>
        <end position="512"/>
    </location>
</feature>
<dbReference type="RefSeq" id="WP_398281991.1">
    <property type="nucleotide sequence ID" value="NZ_JBITLV010000005.1"/>
</dbReference>
<evidence type="ECO:0000256" key="1">
    <source>
        <dbReference type="SAM" id="Phobius"/>
    </source>
</evidence>
<feature type="chain" id="PRO_5045380923" evidence="2">
    <location>
        <begin position="22"/>
        <end position="521"/>
    </location>
</feature>
<dbReference type="Pfam" id="PF14224">
    <property type="entry name" value="DUF4331"/>
    <property type="match status" value="1"/>
</dbReference>
<keyword evidence="2" id="KW-0732">Signal</keyword>
<keyword evidence="1" id="KW-0472">Membrane</keyword>
<proteinExistence type="predicted"/>
<evidence type="ECO:0000313" key="3">
    <source>
        <dbReference type="EMBL" id="MFI7588406.1"/>
    </source>
</evidence>
<reference evidence="3 4" key="1">
    <citation type="submission" date="2024-10" db="EMBL/GenBank/DDBJ databases">
        <title>The Natural Products Discovery Center: Release of the First 8490 Sequenced Strains for Exploring Actinobacteria Biosynthetic Diversity.</title>
        <authorList>
            <person name="Kalkreuter E."/>
            <person name="Kautsar S.A."/>
            <person name="Yang D."/>
            <person name="Bader C.D."/>
            <person name="Teijaro C.N."/>
            <person name="Fluegel L."/>
            <person name="Davis C.M."/>
            <person name="Simpson J.R."/>
            <person name="Lauterbach L."/>
            <person name="Steele A.D."/>
            <person name="Gui C."/>
            <person name="Meng S."/>
            <person name="Li G."/>
            <person name="Viehrig K."/>
            <person name="Ye F."/>
            <person name="Su P."/>
            <person name="Kiefer A.F."/>
            <person name="Nichols A."/>
            <person name="Cepeda A.J."/>
            <person name="Yan W."/>
            <person name="Fan B."/>
            <person name="Jiang Y."/>
            <person name="Adhikari A."/>
            <person name="Zheng C.-J."/>
            <person name="Schuster L."/>
            <person name="Cowan T.M."/>
            <person name="Smanski M.J."/>
            <person name="Chevrette M.G."/>
            <person name="De Carvalho L.P.S."/>
            <person name="Shen B."/>
        </authorList>
    </citation>
    <scope>NUCLEOTIDE SEQUENCE [LARGE SCALE GENOMIC DNA]</scope>
    <source>
        <strain evidence="3 4">NPDC049639</strain>
    </source>
</reference>
<feature type="signal peptide" evidence="2">
    <location>
        <begin position="1"/>
        <end position="21"/>
    </location>
</feature>
<keyword evidence="1" id="KW-1133">Transmembrane helix</keyword>
<accession>A0ABW8APY2</accession>
<dbReference type="InterPro" id="IPR025566">
    <property type="entry name" value="DUF4331"/>
</dbReference>
<organism evidence="3 4">
    <name type="scientific">Spongisporangium articulatum</name>
    <dbReference type="NCBI Taxonomy" id="3362603"/>
    <lineage>
        <taxon>Bacteria</taxon>
        <taxon>Bacillati</taxon>
        <taxon>Actinomycetota</taxon>
        <taxon>Actinomycetes</taxon>
        <taxon>Kineosporiales</taxon>
        <taxon>Kineosporiaceae</taxon>
        <taxon>Spongisporangium</taxon>
    </lineage>
</organism>
<gene>
    <name evidence="3" type="ORF">ACIB24_15155</name>
</gene>
<protein>
    <submittedName>
        <fullName evidence="3">DUF4331 domain-containing protein</fullName>
    </submittedName>
</protein>
<keyword evidence="1" id="KW-0812">Transmembrane</keyword>
<dbReference type="Proteomes" id="UP001612915">
    <property type="component" value="Unassembled WGS sequence"/>
</dbReference>